<dbReference type="Proteomes" id="UP000324853">
    <property type="component" value="Unassembled WGS sequence"/>
</dbReference>
<evidence type="ECO:0000313" key="3">
    <source>
        <dbReference type="Proteomes" id="UP000324853"/>
    </source>
</evidence>
<keyword evidence="3" id="KW-1185">Reference proteome</keyword>
<dbReference type="GO" id="GO:0000030">
    <property type="term" value="F:mannosyltransferase activity"/>
    <property type="evidence" value="ECO:0007669"/>
    <property type="project" value="TreeGrafter"/>
</dbReference>
<dbReference type="OrthoDB" id="277808at2"/>
<dbReference type="AlphaFoldDB" id="A0A5S4WXH2"/>
<gene>
    <name evidence="2" type="ORF">FXB38_07405</name>
</gene>
<sequence>MPPNGDLDDASFWLCRSGIPSYPARAEQLGSDRQHILRVDTVPATSWRSNASLRRGSTVLLQLLGNVLKIIFLLDLWLRPRKRYRIPAVSRAWLRARTEKSIPRIFWQTNGSADVTLSLYVNYLLNRLLTPTFEYRFFDDEACAQFIKHNCGREIHQCYSRLQIGAARADLWRVLVLLHEGGIYLDIDATFSWPPEWFLSADQDELFLRDPDRRLTNYCLAAAPGNGTIVAIRDRIAENITTNTLKSVFDMTGPTVVNIVAGAAPVTIETAKLVCRQGQLTQKRFQYPDRLKGYWAKEQVEGPIVK</sequence>
<dbReference type="Pfam" id="PF04488">
    <property type="entry name" value="Gly_transf_sug"/>
    <property type="match status" value="1"/>
</dbReference>
<dbReference type="InterPro" id="IPR029044">
    <property type="entry name" value="Nucleotide-diphossugar_trans"/>
</dbReference>
<reference evidence="2 3" key="1">
    <citation type="submission" date="2019-08" db="EMBL/GenBank/DDBJ databases">
        <title>Bradyrhizobium hipponensis sp. nov., a rhizobium isolated from a Lupinus angustifolius root nodule in Tunisia.</title>
        <authorList>
            <person name="Off K."/>
            <person name="Rejili M."/>
            <person name="Mars M."/>
            <person name="Brachmann A."/>
            <person name="Marin M."/>
        </authorList>
    </citation>
    <scope>NUCLEOTIDE SEQUENCE [LARGE SCALE GENOMIC DNA]</scope>
    <source>
        <strain evidence="2 3">CTAW11</strain>
    </source>
</reference>
<organism evidence="2 3">
    <name type="scientific">Bradyrhizobium cytisi</name>
    <dbReference type="NCBI Taxonomy" id="515489"/>
    <lineage>
        <taxon>Bacteria</taxon>
        <taxon>Pseudomonadati</taxon>
        <taxon>Pseudomonadota</taxon>
        <taxon>Alphaproteobacteria</taxon>
        <taxon>Hyphomicrobiales</taxon>
        <taxon>Nitrobacteraceae</taxon>
        <taxon>Bradyrhizobium</taxon>
    </lineage>
</organism>
<proteinExistence type="predicted"/>
<dbReference type="InterPro" id="IPR051706">
    <property type="entry name" value="Glycosyltransferase_domain"/>
</dbReference>
<comment type="caution">
    <text evidence="2">The sequence shown here is derived from an EMBL/GenBank/DDBJ whole genome shotgun (WGS) entry which is preliminary data.</text>
</comment>
<dbReference type="SUPFAM" id="SSF53448">
    <property type="entry name" value="Nucleotide-diphospho-sugar transferases"/>
    <property type="match status" value="1"/>
</dbReference>
<dbReference type="EMBL" id="VSSR01000013">
    <property type="protein sequence ID" value="TYL86299.1"/>
    <property type="molecule type" value="Genomic_DNA"/>
</dbReference>
<keyword evidence="1 2" id="KW-0808">Transferase</keyword>
<accession>A0A5S4WXH2</accession>
<evidence type="ECO:0000256" key="1">
    <source>
        <dbReference type="ARBA" id="ARBA00022679"/>
    </source>
</evidence>
<dbReference type="InterPro" id="IPR007577">
    <property type="entry name" value="GlycoTrfase_DXD_sugar-bd_CS"/>
</dbReference>
<keyword evidence="2" id="KW-0328">Glycosyltransferase</keyword>
<dbReference type="PANTHER" id="PTHR32385:SF15">
    <property type="entry name" value="INOSITOL PHOSPHOCERAMIDE MANNOSYLTRANSFERASE 1"/>
    <property type="match status" value="1"/>
</dbReference>
<protein>
    <submittedName>
        <fullName evidence="2">Mannosyltransferase</fullName>
    </submittedName>
</protein>
<dbReference type="PANTHER" id="PTHR32385">
    <property type="entry name" value="MANNOSYL PHOSPHORYLINOSITOL CERAMIDE SYNTHASE"/>
    <property type="match status" value="1"/>
</dbReference>
<name>A0A5S4WXH2_9BRAD</name>
<evidence type="ECO:0000313" key="2">
    <source>
        <dbReference type="EMBL" id="TYL86299.1"/>
    </source>
</evidence>
<dbReference type="GO" id="GO:0016020">
    <property type="term" value="C:membrane"/>
    <property type="evidence" value="ECO:0007669"/>
    <property type="project" value="GOC"/>
</dbReference>
<dbReference type="Gene3D" id="3.90.550.20">
    <property type="match status" value="1"/>
</dbReference>
<dbReference type="GO" id="GO:0051999">
    <property type="term" value="P:mannosyl-inositol phosphorylceramide biosynthetic process"/>
    <property type="evidence" value="ECO:0007669"/>
    <property type="project" value="TreeGrafter"/>
</dbReference>